<dbReference type="PATRIC" id="fig|246787.4.peg.1682"/>
<dbReference type="SUPFAM" id="SSF48208">
    <property type="entry name" value="Six-hairpin glycosidases"/>
    <property type="match status" value="1"/>
</dbReference>
<evidence type="ECO:0008006" key="3">
    <source>
        <dbReference type="Google" id="ProtNLM"/>
    </source>
</evidence>
<evidence type="ECO:0000313" key="2">
    <source>
        <dbReference type="Proteomes" id="UP000061809"/>
    </source>
</evidence>
<gene>
    <name evidence="1" type="ORF">BcellWH2_01635</name>
</gene>
<protein>
    <recommendedName>
        <fullName evidence="3">Six-hairpin glycosidase</fullName>
    </recommendedName>
</protein>
<accession>A0A0P0G9K2</accession>
<organism evidence="1 2">
    <name type="scientific">Bacteroides cellulosilyticus</name>
    <dbReference type="NCBI Taxonomy" id="246787"/>
    <lineage>
        <taxon>Bacteria</taxon>
        <taxon>Pseudomonadati</taxon>
        <taxon>Bacteroidota</taxon>
        <taxon>Bacteroidia</taxon>
        <taxon>Bacteroidales</taxon>
        <taxon>Bacteroidaceae</taxon>
        <taxon>Bacteroides</taxon>
    </lineage>
</organism>
<dbReference type="InterPro" id="IPR008928">
    <property type="entry name" value="6-hairpin_glycosidase_sf"/>
</dbReference>
<name>A0A0P0G9K2_9BACE</name>
<proteinExistence type="predicted"/>
<dbReference type="GO" id="GO:0005975">
    <property type="term" value="P:carbohydrate metabolic process"/>
    <property type="evidence" value="ECO:0007669"/>
    <property type="project" value="InterPro"/>
</dbReference>
<dbReference type="AlphaFoldDB" id="A0A0P0G9K2"/>
<reference evidence="1 2" key="1">
    <citation type="journal article" date="2015" name="Science">
        <title>Genetic determinants of in vivo fitness and diet responsiveness in multiple human gut Bacteroides.</title>
        <authorList>
            <person name="Wu M."/>
            <person name="McNulty N.P."/>
            <person name="Rodionov D.A."/>
            <person name="Khoroshkin M.S."/>
            <person name="Griffin N.W."/>
            <person name="Cheng J."/>
            <person name="Latreille P."/>
            <person name="Kerstetter R.A."/>
            <person name="Terrapon N."/>
            <person name="Henrissat B."/>
            <person name="Osterman A.L."/>
            <person name="Gordon J.I."/>
        </authorList>
    </citation>
    <scope>NUCLEOTIDE SEQUENCE [LARGE SCALE GENOMIC DNA]</scope>
    <source>
        <strain evidence="1 2">WH2</strain>
    </source>
</reference>
<evidence type="ECO:0000313" key="1">
    <source>
        <dbReference type="EMBL" id="ALJ58888.1"/>
    </source>
</evidence>
<dbReference type="EMBL" id="CP012801">
    <property type="protein sequence ID" value="ALJ58888.1"/>
    <property type="molecule type" value="Genomic_DNA"/>
</dbReference>
<dbReference type="RefSeq" id="WP_029427905.1">
    <property type="nucleotide sequence ID" value="NZ_CP012801.1"/>
</dbReference>
<dbReference type="KEGG" id="bcel:BcellWH2_01635"/>
<dbReference type="Proteomes" id="UP000061809">
    <property type="component" value="Chromosome"/>
</dbReference>
<sequence length="694" mass="79718">MKNELIKRIGIFVCLLIAVNCLSAGNFPVEMRINPSTGAISELTLKGDNRSMNWVVKTDGTQYPWVKDNYGWGLGYFTVVKGRETVKREWKIPVEISPDGMKVLYREGDIRILIKREIKQGDLVEEYSFTNEGEDPVSLYDVAIYTPFNDNYPDAQQCINSRAHTHIWKGGSAAYVNAIRMGDFTPHLGLVVTNGAIRNYEIWERGRKKANSQTRGIIALDLPDLLLKPGESYSLEWHVFAHNGNDDFRRKLLEKGSVLVSCNKYVFEKGETARVECRSLEPLKACTAKMNGVPVTVKQEGNLCFVEVPMEQAGEVRFDFYYNGNKQTHADCLVISNTADLIRKRVDFIRTRQQMNNPSDLCDGAYMVYDNEGDSIYLNDTPNCNPVDRDEGAERLGMGVLLAKQYLLTKDPELKQSLLRYANFVRRKLQTDNYVTYSSVDQKNRNRGYNYMWVAELYFQMYKVTGDKQFVTDGYKTLKSMFQQFGYGFYAIGIPVRLGLQSLKEAGMKKEYTDLRNDFIKTGDVFVKNGLNYPAHEVNYEQSIVAPAIQFLAQLYLETGSQKYLDEVKRQMPVLEAFNGFQPSYHLNEVAIRHWDGHWFGKRELFGDTFPHYWSTITGAVYYYYALCTGDSSYQKRAENVVRNNLCLFFEDGKASCAYMYPYKIDGVKAEFYDPYANDQDWALVYYLLVNKGL</sequence>